<dbReference type="Proteomes" id="UP000077824">
    <property type="component" value="Chromosome"/>
</dbReference>
<protein>
    <submittedName>
        <fullName evidence="1">Uncharacterized protein</fullName>
    </submittedName>
</protein>
<dbReference type="AlphaFoldDB" id="A0A172Y0I6"/>
<evidence type="ECO:0000313" key="2">
    <source>
        <dbReference type="Proteomes" id="UP000077824"/>
    </source>
</evidence>
<reference evidence="1 2" key="1">
    <citation type="submission" date="2016-04" db="EMBL/GenBank/DDBJ databases">
        <title>Complete Genome Sequence of Chryseobacterium sp. IHBB 10212.</title>
        <authorList>
            <person name="Pal M."/>
            <person name="Swarnkar M.K."/>
            <person name="Kaushal K."/>
            <person name="Chhibber S."/>
            <person name="Singh A.K."/>
            <person name="Gulati A."/>
        </authorList>
    </citation>
    <scope>NUCLEOTIDE SEQUENCE [LARGE SCALE GENOMIC DNA]</scope>
    <source>
        <strain evidence="1 2">IHBB 10212</strain>
    </source>
</reference>
<evidence type="ECO:0000313" key="1">
    <source>
        <dbReference type="EMBL" id="ANF52575.1"/>
    </source>
</evidence>
<sequence>MKRNFLENLETKKPSITQTVLNIFDFNTCLYQSIPSNRDDDDNDVMLKNWVSLLKFCGTNVELIFKLQRFF</sequence>
<dbReference type="STRING" id="1685010.A0O34_19560"/>
<name>A0A172Y0I6_9FLAO</name>
<proteinExistence type="predicted"/>
<organism evidence="1 2">
    <name type="scientific">Chryseobacterium glaciei</name>
    <dbReference type="NCBI Taxonomy" id="1685010"/>
    <lineage>
        <taxon>Bacteria</taxon>
        <taxon>Pseudomonadati</taxon>
        <taxon>Bacteroidota</taxon>
        <taxon>Flavobacteriia</taxon>
        <taxon>Flavobacteriales</taxon>
        <taxon>Weeksellaceae</taxon>
        <taxon>Chryseobacterium group</taxon>
        <taxon>Chryseobacterium</taxon>
    </lineage>
</organism>
<gene>
    <name evidence="1" type="ORF">A0O34_19560</name>
</gene>
<accession>A0A172Y0I6</accession>
<keyword evidence="2" id="KW-1185">Reference proteome</keyword>
<dbReference type="KEGG" id="chh:A0O34_19560"/>
<dbReference type="EMBL" id="CP015199">
    <property type="protein sequence ID" value="ANF52575.1"/>
    <property type="molecule type" value="Genomic_DNA"/>
</dbReference>